<name>A0A1F4ZBP2_9BACT</name>
<dbReference type="Proteomes" id="UP000177080">
    <property type="component" value="Unassembled WGS sequence"/>
</dbReference>
<accession>A0A1F4ZBP2</accession>
<protein>
    <submittedName>
        <fullName evidence="1">Uncharacterized protein</fullName>
    </submittedName>
</protein>
<dbReference type="STRING" id="1797259.A2989_03360"/>
<organism evidence="1 2">
    <name type="scientific">Candidatus Amesbacteria bacterium RIFCSPLOWO2_01_FULL_48_25</name>
    <dbReference type="NCBI Taxonomy" id="1797259"/>
    <lineage>
        <taxon>Bacteria</taxon>
        <taxon>Candidatus Amesiibacteriota</taxon>
    </lineage>
</organism>
<sequence>MKVALLVILGVAIAAFLTFKYQPQFFTRFPSLPLPNIIVTSPRSGQRIPSLFTVTGFIKSPPAPLIITDSSNREIYSTTVSDSNFTQIIDLSSSVQPGDTISLTLGSPTDLISIPLTIQ</sequence>
<evidence type="ECO:0000313" key="1">
    <source>
        <dbReference type="EMBL" id="OGD03693.1"/>
    </source>
</evidence>
<gene>
    <name evidence="1" type="ORF">A2989_03360</name>
</gene>
<evidence type="ECO:0000313" key="2">
    <source>
        <dbReference type="Proteomes" id="UP000177080"/>
    </source>
</evidence>
<proteinExistence type="predicted"/>
<comment type="caution">
    <text evidence="1">The sequence shown here is derived from an EMBL/GenBank/DDBJ whole genome shotgun (WGS) entry which is preliminary data.</text>
</comment>
<dbReference type="EMBL" id="MEXN01000005">
    <property type="protein sequence ID" value="OGD03693.1"/>
    <property type="molecule type" value="Genomic_DNA"/>
</dbReference>
<dbReference type="AlphaFoldDB" id="A0A1F4ZBP2"/>
<reference evidence="1 2" key="1">
    <citation type="journal article" date="2016" name="Nat. Commun.">
        <title>Thousands of microbial genomes shed light on interconnected biogeochemical processes in an aquifer system.</title>
        <authorList>
            <person name="Anantharaman K."/>
            <person name="Brown C.T."/>
            <person name="Hug L.A."/>
            <person name="Sharon I."/>
            <person name="Castelle C.J."/>
            <person name="Probst A.J."/>
            <person name="Thomas B.C."/>
            <person name="Singh A."/>
            <person name="Wilkins M.J."/>
            <person name="Karaoz U."/>
            <person name="Brodie E.L."/>
            <person name="Williams K.H."/>
            <person name="Hubbard S.S."/>
            <person name="Banfield J.F."/>
        </authorList>
    </citation>
    <scope>NUCLEOTIDE SEQUENCE [LARGE SCALE GENOMIC DNA]</scope>
</reference>